<dbReference type="InterPro" id="IPR037923">
    <property type="entry name" value="HTH-like"/>
</dbReference>
<comment type="caution">
    <text evidence="5">The sequence shown here is derived from an EMBL/GenBank/DDBJ whole genome shotgun (WGS) entry which is preliminary data.</text>
</comment>
<gene>
    <name evidence="5" type="ORF">GCM10010917_06570</name>
</gene>
<dbReference type="SUPFAM" id="SSF51215">
    <property type="entry name" value="Regulatory protein AraC"/>
    <property type="match status" value="1"/>
</dbReference>
<dbReference type="Pfam" id="PF12833">
    <property type="entry name" value="HTH_18"/>
    <property type="match status" value="1"/>
</dbReference>
<evidence type="ECO:0000259" key="4">
    <source>
        <dbReference type="PROSITE" id="PS01124"/>
    </source>
</evidence>
<dbReference type="PRINTS" id="PR00032">
    <property type="entry name" value="HTHARAC"/>
</dbReference>
<dbReference type="Gene3D" id="1.10.10.60">
    <property type="entry name" value="Homeodomain-like"/>
    <property type="match status" value="2"/>
</dbReference>
<dbReference type="PROSITE" id="PS01124">
    <property type="entry name" value="HTH_ARAC_FAMILY_2"/>
    <property type="match status" value="1"/>
</dbReference>
<dbReference type="SUPFAM" id="SSF46689">
    <property type="entry name" value="Homeodomain-like"/>
    <property type="match status" value="2"/>
</dbReference>
<dbReference type="InterPro" id="IPR020449">
    <property type="entry name" value="Tscrpt_reg_AraC-type_HTH"/>
</dbReference>
<dbReference type="Gene3D" id="2.60.120.10">
    <property type="entry name" value="Jelly Rolls"/>
    <property type="match status" value="1"/>
</dbReference>
<name>A0ABQ1FQ17_9BACL</name>
<organism evidence="5 6">
    <name type="scientific">Paenibacillus physcomitrellae</name>
    <dbReference type="NCBI Taxonomy" id="1619311"/>
    <lineage>
        <taxon>Bacteria</taxon>
        <taxon>Bacillati</taxon>
        <taxon>Bacillota</taxon>
        <taxon>Bacilli</taxon>
        <taxon>Bacillales</taxon>
        <taxon>Paenibacillaceae</taxon>
        <taxon>Paenibacillus</taxon>
    </lineage>
</organism>
<evidence type="ECO:0000313" key="6">
    <source>
        <dbReference type="Proteomes" id="UP000609323"/>
    </source>
</evidence>
<sequence length="279" mass="32464">MNINNLYFHIHYCNFRQSEKDQLKSVKISRTLAHHELVLISEAKGFFIVDKKEYELKDGMLLYIAPNVAHTLETGPDSPVRLMTVHFSFTRVNFSEEGWELQEESRVLPFQPVQQIKDFYQIEDAFKKLCESWYGKLPGYEFTSRTLLQQLFITLYQGIKKDQLNQQNYSASLKVEKIIAYMHEHLTGKITLAELSELVQLSPAYLSRTFKEMTGYSLIEFFNKLKMDKAKEMLIEGSPKIKEVAGALGYSDEFYFSRLFKKSEGLSPSEFYSKNVHGV</sequence>
<feature type="domain" description="HTH araC/xylS-type" evidence="4">
    <location>
        <begin position="176"/>
        <end position="274"/>
    </location>
</feature>
<dbReference type="EMBL" id="BMHF01000001">
    <property type="protein sequence ID" value="GGA24409.1"/>
    <property type="molecule type" value="Genomic_DNA"/>
</dbReference>
<evidence type="ECO:0000256" key="1">
    <source>
        <dbReference type="ARBA" id="ARBA00023015"/>
    </source>
</evidence>
<dbReference type="Pfam" id="PF02311">
    <property type="entry name" value="AraC_binding"/>
    <property type="match status" value="1"/>
</dbReference>
<keyword evidence="6" id="KW-1185">Reference proteome</keyword>
<evidence type="ECO:0000256" key="3">
    <source>
        <dbReference type="ARBA" id="ARBA00023163"/>
    </source>
</evidence>
<dbReference type="InterPro" id="IPR014710">
    <property type="entry name" value="RmlC-like_jellyroll"/>
</dbReference>
<keyword evidence="1" id="KW-0805">Transcription regulation</keyword>
<dbReference type="InterPro" id="IPR018060">
    <property type="entry name" value="HTH_AraC"/>
</dbReference>
<protein>
    <submittedName>
        <fullName evidence="5">AraC family transcriptional regulator</fullName>
    </submittedName>
</protein>
<accession>A0ABQ1FQ17</accession>
<reference evidence="6" key="1">
    <citation type="journal article" date="2019" name="Int. J. Syst. Evol. Microbiol.">
        <title>The Global Catalogue of Microorganisms (GCM) 10K type strain sequencing project: providing services to taxonomists for standard genome sequencing and annotation.</title>
        <authorList>
            <consortium name="The Broad Institute Genomics Platform"/>
            <consortium name="The Broad Institute Genome Sequencing Center for Infectious Disease"/>
            <person name="Wu L."/>
            <person name="Ma J."/>
        </authorList>
    </citation>
    <scope>NUCLEOTIDE SEQUENCE [LARGE SCALE GENOMIC DNA]</scope>
    <source>
        <strain evidence="6">CGMCC 1.15044</strain>
    </source>
</reference>
<dbReference type="RefSeq" id="WP_094093171.1">
    <property type="nucleotide sequence ID" value="NZ_BMHF01000001.1"/>
</dbReference>
<dbReference type="Proteomes" id="UP000609323">
    <property type="component" value="Unassembled WGS sequence"/>
</dbReference>
<evidence type="ECO:0000256" key="2">
    <source>
        <dbReference type="ARBA" id="ARBA00023125"/>
    </source>
</evidence>
<dbReference type="PANTHER" id="PTHR43280">
    <property type="entry name" value="ARAC-FAMILY TRANSCRIPTIONAL REGULATOR"/>
    <property type="match status" value="1"/>
</dbReference>
<keyword evidence="2" id="KW-0238">DNA-binding</keyword>
<dbReference type="InterPro" id="IPR003313">
    <property type="entry name" value="AraC-bd"/>
</dbReference>
<proteinExistence type="predicted"/>
<dbReference type="PANTHER" id="PTHR43280:SF28">
    <property type="entry name" value="HTH-TYPE TRANSCRIPTIONAL ACTIVATOR RHAS"/>
    <property type="match status" value="1"/>
</dbReference>
<keyword evidence="3" id="KW-0804">Transcription</keyword>
<evidence type="ECO:0000313" key="5">
    <source>
        <dbReference type="EMBL" id="GGA24409.1"/>
    </source>
</evidence>
<dbReference type="InterPro" id="IPR009057">
    <property type="entry name" value="Homeodomain-like_sf"/>
</dbReference>
<dbReference type="SMART" id="SM00342">
    <property type="entry name" value="HTH_ARAC"/>
    <property type="match status" value="1"/>
</dbReference>